<dbReference type="Proteomes" id="UP000054538">
    <property type="component" value="Unassembled WGS sequence"/>
</dbReference>
<evidence type="ECO:0000313" key="2">
    <source>
        <dbReference type="EMBL" id="KIK71885.1"/>
    </source>
</evidence>
<dbReference type="OrthoDB" id="2671886at2759"/>
<reference evidence="2 3" key="1">
    <citation type="submission" date="2014-04" db="EMBL/GenBank/DDBJ databases">
        <authorList>
            <consortium name="DOE Joint Genome Institute"/>
            <person name="Kuo A."/>
            <person name="Kohler A."/>
            <person name="Jargeat P."/>
            <person name="Nagy L.G."/>
            <person name="Floudas D."/>
            <person name="Copeland A."/>
            <person name="Barry K.W."/>
            <person name="Cichocki N."/>
            <person name="Veneault-Fourrey C."/>
            <person name="LaButti K."/>
            <person name="Lindquist E.A."/>
            <person name="Lipzen A."/>
            <person name="Lundell T."/>
            <person name="Morin E."/>
            <person name="Murat C."/>
            <person name="Sun H."/>
            <person name="Tunlid A."/>
            <person name="Henrissat B."/>
            <person name="Grigoriev I.V."/>
            <person name="Hibbett D.S."/>
            <person name="Martin F."/>
            <person name="Nordberg H.P."/>
            <person name="Cantor M.N."/>
            <person name="Hua S.X."/>
        </authorList>
    </citation>
    <scope>NUCLEOTIDE SEQUENCE [LARGE SCALE GENOMIC DNA]</scope>
    <source>
        <strain evidence="2 3">Ve08.2h10</strain>
    </source>
</reference>
<dbReference type="InParanoid" id="A0A0D0D4Y1"/>
<name>A0A0D0D4Y1_9AGAM</name>
<keyword evidence="3" id="KW-1185">Reference proteome</keyword>
<feature type="region of interest" description="Disordered" evidence="1">
    <location>
        <begin position="1"/>
        <end position="31"/>
    </location>
</feature>
<gene>
    <name evidence="2" type="ORF">PAXRUDRAFT_29337</name>
</gene>
<evidence type="ECO:0000256" key="1">
    <source>
        <dbReference type="SAM" id="MobiDB-lite"/>
    </source>
</evidence>
<protein>
    <submittedName>
        <fullName evidence="2">Uncharacterized protein</fullName>
    </submittedName>
</protein>
<dbReference type="EMBL" id="KN831521">
    <property type="protein sequence ID" value="KIK71885.1"/>
    <property type="molecule type" value="Genomic_DNA"/>
</dbReference>
<reference evidence="3" key="2">
    <citation type="submission" date="2015-01" db="EMBL/GenBank/DDBJ databases">
        <title>Evolutionary Origins and Diversification of the Mycorrhizal Mutualists.</title>
        <authorList>
            <consortium name="DOE Joint Genome Institute"/>
            <consortium name="Mycorrhizal Genomics Consortium"/>
            <person name="Kohler A."/>
            <person name="Kuo A."/>
            <person name="Nagy L.G."/>
            <person name="Floudas D."/>
            <person name="Copeland A."/>
            <person name="Barry K.W."/>
            <person name="Cichocki N."/>
            <person name="Veneault-Fourrey C."/>
            <person name="LaButti K."/>
            <person name="Lindquist E.A."/>
            <person name="Lipzen A."/>
            <person name="Lundell T."/>
            <person name="Morin E."/>
            <person name="Murat C."/>
            <person name="Riley R."/>
            <person name="Ohm R."/>
            <person name="Sun H."/>
            <person name="Tunlid A."/>
            <person name="Henrissat B."/>
            <person name="Grigoriev I.V."/>
            <person name="Hibbett D.S."/>
            <person name="Martin F."/>
        </authorList>
    </citation>
    <scope>NUCLEOTIDE SEQUENCE [LARGE SCALE GENOMIC DNA]</scope>
    <source>
        <strain evidence="3">Ve08.2h10</strain>
    </source>
</reference>
<proteinExistence type="predicted"/>
<evidence type="ECO:0000313" key="3">
    <source>
        <dbReference type="Proteomes" id="UP000054538"/>
    </source>
</evidence>
<dbReference type="AlphaFoldDB" id="A0A0D0D4Y1"/>
<dbReference type="HOGENOM" id="CLU_1384558_0_0_1"/>
<organism evidence="2 3">
    <name type="scientific">Paxillus rubicundulus Ve08.2h10</name>
    <dbReference type="NCBI Taxonomy" id="930991"/>
    <lineage>
        <taxon>Eukaryota</taxon>
        <taxon>Fungi</taxon>
        <taxon>Dikarya</taxon>
        <taxon>Basidiomycota</taxon>
        <taxon>Agaricomycotina</taxon>
        <taxon>Agaricomycetes</taxon>
        <taxon>Agaricomycetidae</taxon>
        <taxon>Boletales</taxon>
        <taxon>Paxilineae</taxon>
        <taxon>Paxillaceae</taxon>
        <taxon>Paxillus</taxon>
    </lineage>
</organism>
<sequence>MPIRAPSLSQPAPARSLVSRAKRVTDARQSRQVDTKKLDKYMTSLCDCCPTLLVTMGKREPSHFRSGCDACKSGTIPQEDYAEFRKSFKFPRFSYCFTCGLPQDQGFNGKAPLIHKDNVPGSGVKCSLGPMIFKVAYNVWHVISLQARLVQEVGAPTTFSQYPKWLSLEQDGHYTNVIQTFLWHCETLEKQNPNFFL</sequence>
<accession>A0A0D0D4Y1</accession>